<evidence type="ECO:0000313" key="14">
    <source>
        <dbReference type="Proteomes" id="UP000515203"/>
    </source>
</evidence>
<dbReference type="PROSITE" id="PS50805">
    <property type="entry name" value="KRAB"/>
    <property type="match status" value="1"/>
</dbReference>
<dbReference type="SMART" id="SM00349">
    <property type="entry name" value="KRAB"/>
    <property type="match status" value="1"/>
</dbReference>
<dbReference type="Pfam" id="PF01352">
    <property type="entry name" value="KRAB"/>
    <property type="match status" value="1"/>
</dbReference>
<dbReference type="CDD" id="cd07765">
    <property type="entry name" value="KRAB_A-box"/>
    <property type="match status" value="1"/>
</dbReference>
<sequence length="312" mass="36735">MEAMTFEDVAVNFTMEEWALLDPSQKKLYRDVMRETFRNVAAIGRAWDNQEDEEQYKNDWRNQRNKEVEKCYPVNMPTISHSGMMTYEFLGLEEELYKCNEHQQTCNNFPSFQKDTRTKTGEKSYEYDQCEKSYSELNERTQFKEIFVYKENLKVSSTPYNVQIHERSHTGEKPYACKQCGKAFSTQSSCKAHERLHTDEKPYVCKQCGKAFSIQSHYKVHERLHTGEKPYVCKQCGKAFSIQSHCKMHERIHTGAKHYVCEQCGKAFSRQSSCKAHERLHTGEKPYICKQCGKAFTTQRNCKRHERIHTGE</sequence>
<dbReference type="GO" id="GO:0000981">
    <property type="term" value="F:DNA-binding transcription factor activity, RNA polymerase II-specific"/>
    <property type="evidence" value="ECO:0007669"/>
    <property type="project" value="TreeGrafter"/>
</dbReference>
<keyword evidence="8" id="KW-0238">DNA-binding</keyword>
<dbReference type="RefSeq" id="XP_023563802.1">
    <property type="nucleotide sequence ID" value="XM_023708034.1"/>
</dbReference>
<dbReference type="FunFam" id="3.30.160.60:FF:000240">
    <property type="entry name" value="Zinc finger protein 250"/>
    <property type="match status" value="3"/>
</dbReference>
<dbReference type="Proteomes" id="UP000515203">
    <property type="component" value="Unplaced"/>
</dbReference>
<evidence type="ECO:0000256" key="6">
    <source>
        <dbReference type="ARBA" id="ARBA00022833"/>
    </source>
</evidence>
<dbReference type="InterPro" id="IPR001909">
    <property type="entry name" value="KRAB"/>
</dbReference>
<dbReference type="InParanoid" id="A0A6P6DUY7"/>
<dbReference type="SUPFAM" id="SSF57667">
    <property type="entry name" value="beta-beta-alpha zinc fingers"/>
    <property type="match status" value="4"/>
</dbReference>
<dbReference type="FunFam" id="3.30.160.60:FF:000852">
    <property type="entry name" value="zinc finger protein 629 isoform X2"/>
    <property type="match status" value="1"/>
</dbReference>
<comment type="subcellular location">
    <subcellularLocation>
        <location evidence="1">Nucleus</location>
    </subcellularLocation>
</comment>
<dbReference type="GeneID" id="101563258"/>
<keyword evidence="9" id="KW-0804">Transcription</keyword>
<gene>
    <name evidence="15" type="primary">LOC101563258</name>
</gene>
<dbReference type="SMART" id="SM00355">
    <property type="entry name" value="ZnF_C2H2"/>
    <property type="match status" value="5"/>
</dbReference>
<evidence type="ECO:0000313" key="15">
    <source>
        <dbReference type="RefSeq" id="XP_023563802.1"/>
    </source>
</evidence>
<feature type="domain" description="C2H2-type" evidence="12">
    <location>
        <begin position="203"/>
        <end position="230"/>
    </location>
</feature>
<keyword evidence="6" id="KW-0862">Zinc</keyword>
<keyword evidence="3" id="KW-0479">Metal-binding</keyword>
<dbReference type="PANTHER" id="PTHR14003:SF23">
    <property type="entry name" value="ZINC FINGER PROTEIN 143"/>
    <property type="match status" value="1"/>
</dbReference>
<feature type="domain" description="C2H2-type" evidence="12">
    <location>
        <begin position="175"/>
        <end position="202"/>
    </location>
</feature>
<dbReference type="PROSITE" id="PS50157">
    <property type="entry name" value="ZINC_FINGER_C2H2_2"/>
    <property type="match status" value="5"/>
</dbReference>
<evidence type="ECO:0000259" key="12">
    <source>
        <dbReference type="PROSITE" id="PS50157"/>
    </source>
</evidence>
<dbReference type="GO" id="GO:0000785">
    <property type="term" value="C:chromatin"/>
    <property type="evidence" value="ECO:0007669"/>
    <property type="project" value="TreeGrafter"/>
</dbReference>
<evidence type="ECO:0000256" key="9">
    <source>
        <dbReference type="ARBA" id="ARBA00023163"/>
    </source>
</evidence>
<feature type="domain" description="C2H2-type" evidence="12">
    <location>
        <begin position="231"/>
        <end position="258"/>
    </location>
</feature>
<dbReference type="GO" id="GO:0031519">
    <property type="term" value="C:PcG protein complex"/>
    <property type="evidence" value="ECO:0007669"/>
    <property type="project" value="TreeGrafter"/>
</dbReference>
<dbReference type="InterPro" id="IPR036051">
    <property type="entry name" value="KRAB_dom_sf"/>
</dbReference>
<evidence type="ECO:0000256" key="8">
    <source>
        <dbReference type="ARBA" id="ARBA00023125"/>
    </source>
</evidence>
<comment type="similarity">
    <text evidence="2">Belongs to the krueppel C2H2-type zinc-finger protein family.</text>
</comment>
<proteinExistence type="inferred from homology"/>
<protein>
    <submittedName>
        <fullName evidence="15">Zinc finger protein 709-like</fullName>
    </submittedName>
</protein>
<dbReference type="FunFam" id="3.30.160.60:FF:000184">
    <property type="entry name" value="Zinc finger protein 333"/>
    <property type="match status" value="1"/>
</dbReference>
<evidence type="ECO:0000259" key="13">
    <source>
        <dbReference type="PROSITE" id="PS50805"/>
    </source>
</evidence>
<evidence type="ECO:0000256" key="2">
    <source>
        <dbReference type="ARBA" id="ARBA00006991"/>
    </source>
</evidence>
<dbReference type="GO" id="GO:0008270">
    <property type="term" value="F:zinc ion binding"/>
    <property type="evidence" value="ECO:0007669"/>
    <property type="project" value="UniProtKB-KW"/>
</dbReference>
<dbReference type="InterPro" id="IPR036236">
    <property type="entry name" value="Znf_C2H2_sf"/>
</dbReference>
<keyword evidence="5 11" id="KW-0863">Zinc-finger</keyword>
<reference evidence="15" key="1">
    <citation type="submission" date="2025-08" db="UniProtKB">
        <authorList>
            <consortium name="RefSeq"/>
        </authorList>
    </citation>
    <scope>IDENTIFICATION</scope>
</reference>
<dbReference type="PANTHER" id="PTHR14003">
    <property type="entry name" value="TRANSCRIPTIONAL REPRESSOR PROTEIN YY"/>
    <property type="match status" value="1"/>
</dbReference>
<evidence type="ECO:0000256" key="3">
    <source>
        <dbReference type="ARBA" id="ARBA00022723"/>
    </source>
</evidence>
<dbReference type="SUPFAM" id="SSF109640">
    <property type="entry name" value="KRAB domain (Kruppel-associated box)"/>
    <property type="match status" value="1"/>
</dbReference>
<dbReference type="GO" id="GO:0000978">
    <property type="term" value="F:RNA polymerase II cis-regulatory region sequence-specific DNA binding"/>
    <property type="evidence" value="ECO:0007669"/>
    <property type="project" value="TreeGrafter"/>
</dbReference>
<dbReference type="AlphaFoldDB" id="A0A6P6DUY7"/>
<feature type="domain" description="C2H2-type" evidence="12">
    <location>
        <begin position="259"/>
        <end position="286"/>
    </location>
</feature>
<evidence type="ECO:0000256" key="5">
    <source>
        <dbReference type="ARBA" id="ARBA00022771"/>
    </source>
</evidence>
<feature type="domain" description="KRAB" evidence="13">
    <location>
        <begin position="4"/>
        <end position="102"/>
    </location>
</feature>
<keyword evidence="10" id="KW-0539">Nucleus</keyword>
<dbReference type="OrthoDB" id="9865365at2759"/>
<accession>A0A6P6DUY7</accession>
<evidence type="ECO:0000256" key="10">
    <source>
        <dbReference type="ARBA" id="ARBA00023242"/>
    </source>
</evidence>
<dbReference type="Gene3D" id="6.10.140.140">
    <property type="match status" value="1"/>
</dbReference>
<evidence type="ECO:0000256" key="4">
    <source>
        <dbReference type="ARBA" id="ARBA00022737"/>
    </source>
</evidence>
<name>A0A6P6DUY7_OCTDE</name>
<dbReference type="InterPro" id="IPR013087">
    <property type="entry name" value="Znf_C2H2_type"/>
</dbReference>
<dbReference type="Pfam" id="PF00096">
    <property type="entry name" value="zf-C2H2"/>
    <property type="match status" value="4"/>
</dbReference>
<dbReference type="PROSITE" id="PS00028">
    <property type="entry name" value="ZINC_FINGER_C2H2_1"/>
    <property type="match status" value="5"/>
</dbReference>
<feature type="domain" description="C2H2-type" evidence="12">
    <location>
        <begin position="287"/>
        <end position="312"/>
    </location>
</feature>
<evidence type="ECO:0000256" key="7">
    <source>
        <dbReference type="ARBA" id="ARBA00023015"/>
    </source>
</evidence>
<organism evidence="14 15">
    <name type="scientific">Octodon degus</name>
    <name type="common">Degu</name>
    <name type="synonym">Sciurus degus</name>
    <dbReference type="NCBI Taxonomy" id="10160"/>
    <lineage>
        <taxon>Eukaryota</taxon>
        <taxon>Metazoa</taxon>
        <taxon>Chordata</taxon>
        <taxon>Craniata</taxon>
        <taxon>Vertebrata</taxon>
        <taxon>Euteleostomi</taxon>
        <taxon>Mammalia</taxon>
        <taxon>Eutheria</taxon>
        <taxon>Euarchontoglires</taxon>
        <taxon>Glires</taxon>
        <taxon>Rodentia</taxon>
        <taxon>Hystricomorpha</taxon>
        <taxon>Octodontidae</taxon>
        <taxon>Octodon</taxon>
    </lineage>
</organism>
<dbReference type="GO" id="GO:0005667">
    <property type="term" value="C:transcription regulator complex"/>
    <property type="evidence" value="ECO:0007669"/>
    <property type="project" value="TreeGrafter"/>
</dbReference>
<evidence type="ECO:0000256" key="1">
    <source>
        <dbReference type="ARBA" id="ARBA00004123"/>
    </source>
</evidence>
<evidence type="ECO:0000256" key="11">
    <source>
        <dbReference type="PROSITE-ProRule" id="PRU00042"/>
    </source>
</evidence>
<keyword evidence="14" id="KW-1185">Reference proteome</keyword>
<keyword evidence="4" id="KW-0677">Repeat</keyword>
<dbReference type="Gene3D" id="3.30.160.60">
    <property type="entry name" value="Classic Zinc Finger"/>
    <property type="match status" value="6"/>
</dbReference>
<keyword evidence="7" id="KW-0805">Transcription regulation</keyword>